<evidence type="ECO:0000313" key="1">
    <source>
        <dbReference type="EMBL" id="CAE0011187.1"/>
    </source>
</evidence>
<dbReference type="AlphaFoldDB" id="A0A7S2YXV1"/>
<sequence length="207" mass="22821">MMAAPFPLSSYARATSRLLSGRSHIGIEMMELWKEPLPLRLDAKWTPAPFLVRLAILFGGDSHGSESSLTLQKCLLAARDDVCTRIDGIDANSQPTSAASVASLVRVLAPEIHDVNAFMPGQEDAQTRIGELVDDVVHGHECEQTILDMHGVSDAWRMHFAENAKRTPEANDAATSVEIWEYAVALRSQFVTRFVLSFMQRVIKATS</sequence>
<protein>
    <submittedName>
        <fullName evidence="1">Uncharacterized protein</fullName>
    </submittedName>
</protein>
<reference evidence="1" key="1">
    <citation type="submission" date="2021-01" db="EMBL/GenBank/DDBJ databases">
        <authorList>
            <person name="Corre E."/>
            <person name="Pelletier E."/>
            <person name="Niang G."/>
            <person name="Scheremetjew M."/>
            <person name="Finn R."/>
            <person name="Kale V."/>
            <person name="Holt S."/>
            <person name="Cochrane G."/>
            <person name="Meng A."/>
            <person name="Brown T."/>
            <person name="Cohen L."/>
        </authorList>
    </citation>
    <scope>NUCLEOTIDE SEQUENCE</scope>
    <source>
        <strain evidence="1">RCC2336</strain>
    </source>
</reference>
<proteinExistence type="predicted"/>
<dbReference type="EMBL" id="HBHV01002498">
    <property type="protein sequence ID" value="CAE0011187.1"/>
    <property type="molecule type" value="Transcribed_RNA"/>
</dbReference>
<accession>A0A7S2YXV1</accession>
<gene>
    <name evidence="1" type="ORF">PPRO1316_LOCUS1797</name>
</gene>
<name>A0A7S2YXV1_9CHLO</name>
<organism evidence="1">
    <name type="scientific">Pycnococcus provasolii</name>
    <dbReference type="NCBI Taxonomy" id="41880"/>
    <lineage>
        <taxon>Eukaryota</taxon>
        <taxon>Viridiplantae</taxon>
        <taxon>Chlorophyta</taxon>
        <taxon>Pseudoscourfieldiophyceae</taxon>
        <taxon>Pseudoscourfieldiales</taxon>
        <taxon>Pycnococcaceae</taxon>
        <taxon>Pycnococcus</taxon>
    </lineage>
</organism>